<proteinExistence type="predicted"/>
<organism evidence="2 3">
    <name type="scientific">Streptomyces aidingensis</name>
    <dbReference type="NCBI Taxonomy" id="910347"/>
    <lineage>
        <taxon>Bacteria</taxon>
        <taxon>Bacillati</taxon>
        <taxon>Actinomycetota</taxon>
        <taxon>Actinomycetes</taxon>
        <taxon>Kitasatosporales</taxon>
        <taxon>Streptomycetaceae</taxon>
        <taxon>Streptomyces</taxon>
    </lineage>
</organism>
<dbReference type="STRING" id="910347.SAMN05421773_12013"/>
<evidence type="ECO:0000313" key="3">
    <source>
        <dbReference type="Proteomes" id="UP000199207"/>
    </source>
</evidence>
<reference evidence="2 3" key="1">
    <citation type="submission" date="2016-10" db="EMBL/GenBank/DDBJ databases">
        <authorList>
            <person name="de Groot N.N."/>
        </authorList>
    </citation>
    <scope>NUCLEOTIDE SEQUENCE [LARGE SCALE GENOMIC DNA]</scope>
    <source>
        <strain evidence="2 3">CGMCC 4.5739</strain>
    </source>
</reference>
<sequence length="112" mass="11676">MTEHIGNRPEHLPPPDVVALAERLGAQLRELGASDWPVTVGRGTKGQPLVGLPLLTVEGARLLSGALALAAVRLRDGRRLMAALQAPDGTDRSAATGREDGEAPCDARTPAN</sequence>
<dbReference type="Proteomes" id="UP000199207">
    <property type="component" value="Unassembled WGS sequence"/>
</dbReference>
<gene>
    <name evidence="2" type="ORF">SAMN05421773_12013</name>
</gene>
<feature type="region of interest" description="Disordered" evidence="1">
    <location>
        <begin position="86"/>
        <end position="112"/>
    </location>
</feature>
<dbReference type="AlphaFoldDB" id="A0A1I1TJV9"/>
<accession>A0A1I1TJV9</accession>
<evidence type="ECO:0000313" key="2">
    <source>
        <dbReference type="EMBL" id="SFD58827.1"/>
    </source>
</evidence>
<dbReference type="RefSeq" id="WP_093841198.1">
    <property type="nucleotide sequence ID" value="NZ_FOLM01000020.1"/>
</dbReference>
<evidence type="ECO:0000256" key="1">
    <source>
        <dbReference type="SAM" id="MobiDB-lite"/>
    </source>
</evidence>
<name>A0A1I1TJV9_9ACTN</name>
<dbReference type="EMBL" id="FOLM01000020">
    <property type="protein sequence ID" value="SFD58827.1"/>
    <property type="molecule type" value="Genomic_DNA"/>
</dbReference>
<keyword evidence="3" id="KW-1185">Reference proteome</keyword>
<protein>
    <submittedName>
        <fullName evidence="2">Uncharacterized protein</fullName>
    </submittedName>
</protein>